<dbReference type="PANTHER" id="PTHR35186:SF4">
    <property type="entry name" value="PRION-INHIBITION AND PROPAGATION HELO DOMAIN-CONTAINING PROTEIN"/>
    <property type="match status" value="1"/>
</dbReference>
<dbReference type="InterPro" id="IPR056002">
    <property type="entry name" value="DUF7580"/>
</dbReference>
<protein>
    <recommendedName>
        <fullName evidence="1">DUF7580 domain-containing protein</fullName>
    </recommendedName>
</protein>
<dbReference type="EMBL" id="MU863888">
    <property type="protein sequence ID" value="KAK4203611.1"/>
    <property type="molecule type" value="Genomic_DNA"/>
</dbReference>
<name>A0AAN6XQ03_9PEZI</name>
<accession>A0AAN6XQ03</accession>
<dbReference type="AlphaFoldDB" id="A0AAN6XQ03"/>
<comment type="caution">
    <text evidence="2">The sequence shown here is derived from an EMBL/GenBank/DDBJ whole genome shotgun (WGS) entry which is preliminary data.</text>
</comment>
<feature type="domain" description="DUF7580" evidence="1">
    <location>
        <begin position="205"/>
        <end position="535"/>
    </location>
</feature>
<reference evidence="2" key="1">
    <citation type="journal article" date="2023" name="Mol. Phylogenet. Evol.">
        <title>Genome-scale phylogeny and comparative genomics of the fungal order Sordariales.</title>
        <authorList>
            <person name="Hensen N."/>
            <person name="Bonometti L."/>
            <person name="Westerberg I."/>
            <person name="Brannstrom I.O."/>
            <person name="Guillou S."/>
            <person name="Cros-Aarteil S."/>
            <person name="Calhoun S."/>
            <person name="Haridas S."/>
            <person name="Kuo A."/>
            <person name="Mondo S."/>
            <person name="Pangilinan J."/>
            <person name="Riley R."/>
            <person name="LaButti K."/>
            <person name="Andreopoulos B."/>
            <person name="Lipzen A."/>
            <person name="Chen C."/>
            <person name="Yan M."/>
            <person name="Daum C."/>
            <person name="Ng V."/>
            <person name="Clum A."/>
            <person name="Steindorff A."/>
            <person name="Ohm R.A."/>
            <person name="Martin F."/>
            <person name="Silar P."/>
            <person name="Natvig D.O."/>
            <person name="Lalanne C."/>
            <person name="Gautier V."/>
            <person name="Ament-Velasquez S.L."/>
            <person name="Kruys A."/>
            <person name="Hutchinson M.I."/>
            <person name="Powell A.J."/>
            <person name="Barry K."/>
            <person name="Miller A.N."/>
            <person name="Grigoriev I.V."/>
            <person name="Debuchy R."/>
            <person name="Gladieux P."/>
            <person name="Hiltunen Thoren M."/>
            <person name="Johannesson H."/>
        </authorList>
    </citation>
    <scope>NUCLEOTIDE SEQUENCE</scope>
    <source>
        <strain evidence="2">CBS 315.58</strain>
    </source>
</reference>
<evidence type="ECO:0000313" key="3">
    <source>
        <dbReference type="Proteomes" id="UP001303160"/>
    </source>
</evidence>
<organism evidence="2 3">
    <name type="scientific">Triangularia verruculosa</name>
    <dbReference type="NCBI Taxonomy" id="2587418"/>
    <lineage>
        <taxon>Eukaryota</taxon>
        <taxon>Fungi</taxon>
        <taxon>Dikarya</taxon>
        <taxon>Ascomycota</taxon>
        <taxon>Pezizomycotina</taxon>
        <taxon>Sordariomycetes</taxon>
        <taxon>Sordariomycetidae</taxon>
        <taxon>Sordariales</taxon>
        <taxon>Podosporaceae</taxon>
        <taxon>Triangularia</taxon>
    </lineage>
</organism>
<proteinExistence type="predicted"/>
<keyword evidence="3" id="KW-1185">Reference proteome</keyword>
<gene>
    <name evidence="2" type="ORF">QBC40DRAFT_316372</name>
</gene>
<sequence length="542" mass="61924">MDIAGVVLGVIPLVVKAIEFYRDEKGPAKAMRQWKGRLITLLRDLKGLHFEFLTQIVNLLRFAKLAYDDLDEMQCIEILSDIKLTKAIEKMLGKRYARCLEILGLYEDCLKKIITKIDRIGRLEGAKMDDVRALIGANPSVRGRFDFPRGIAFAWNQKYLNNLLEDMKEAKRSLKEFVEGLETRQSHYSEDPSQEAVTIAHNLAEVQTTAIYLFNALCKGCNCATRHGAMARLENRLGASVEMIDHSSRITAERTLYFSLVLPIDDTKLQHVLVNAFRSEQMANTALNSSTDLSGVSSIRREVTELCLKAREAWQGRQHLTLDLAVGVLSVPTTSTTSPNMRTHSPHLPKPVMLESLLSESSEKKRALLVPKQQTVLALDIASSILQFRQTRWLSSPWSSRTIRLVELVNQNTKRSFLVPFIEELLEPDDPMQEIDPCDALVELAILLLEIWHNETFEAWATRTSTDLSTLDYRRLAASKWLKSPETESNVPLHYLKAIEQCLTLWIGRSQSWDDNEFWRYYCENIILPLVESCKAWIRQRC</sequence>
<dbReference type="Proteomes" id="UP001303160">
    <property type="component" value="Unassembled WGS sequence"/>
</dbReference>
<evidence type="ECO:0000259" key="1">
    <source>
        <dbReference type="Pfam" id="PF24476"/>
    </source>
</evidence>
<dbReference type="PANTHER" id="PTHR35186">
    <property type="entry name" value="ANK_REP_REGION DOMAIN-CONTAINING PROTEIN"/>
    <property type="match status" value="1"/>
</dbReference>
<evidence type="ECO:0000313" key="2">
    <source>
        <dbReference type="EMBL" id="KAK4203611.1"/>
    </source>
</evidence>
<reference evidence="2" key="2">
    <citation type="submission" date="2023-05" db="EMBL/GenBank/DDBJ databases">
        <authorList>
            <consortium name="Lawrence Berkeley National Laboratory"/>
            <person name="Steindorff A."/>
            <person name="Hensen N."/>
            <person name="Bonometti L."/>
            <person name="Westerberg I."/>
            <person name="Brannstrom I.O."/>
            <person name="Guillou S."/>
            <person name="Cros-Aarteil S."/>
            <person name="Calhoun S."/>
            <person name="Haridas S."/>
            <person name="Kuo A."/>
            <person name="Mondo S."/>
            <person name="Pangilinan J."/>
            <person name="Riley R."/>
            <person name="Labutti K."/>
            <person name="Andreopoulos B."/>
            <person name="Lipzen A."/>
            <person name="Chen C."/>
            <person name="Yanf M."/>
            <person name="Daum C."/>
            <person name="Ng V."/>
            <person name="Clum A."/>
            <person name="Ohm R."/>
            <person name="Martin F."/>
            <person name="Silar P."/>
            <person name="Natvig D."/>
            <person name="Lalanne C."/>
            <person name="Gautier V."/>
            <person name="Ament-Velasquez S.L."/>
            <person name="Kruys A."/>
            <person name="Hutchinson M.I."/>
            <person name="Powell A.J."/>
            <person name="Barry K."/>
            <person name="Miller A.N."/>
            <person name="Grigoriev I.V."/>
            <person name="Debuchy R."/>
            <person name="Gladieux P."/>
            <person name="Thoren M.H."/>
            <person name="Johannesson H."/>
        </authorList>
    </citation>
    <scope>NUCLEOTIDE SEQUENCE</scope>
    <source>
        <strain evidence="2">CBS 315.58</strain>
    </source>
</reference>
<dbReference type="Pfam" id="PF24476">
    <property type="entry name" value="DUF7580"/>
    <property type="match status" value="1"/>
</dbReference>